<dbReference type="GO" id="GO:0031080">
    <property type="term" value="C:nuclear pore outer ring"/>
    <property type="evidence" value="ECO:0007669"/>
    <property type="project" value="TreeGrafter"/>
</dbReference>
<feature type="compositionally biased region" description="Polar residues" evidence="10">
    <location>
        <begin position="52"/>
        <end position="94"/>
    </location>
</feature>
<proteinExistence type="inferred from homology"/>
<dbReference type="Pfam" id="PF07575">
    <property type="entry name" value="Nucleopor_Nup85"/>
    <property type="match status" value="2"/>
</dbReference>
<feature type="compositionally biased region" description="Polar residues" evidence="10">
    <location>
        <begin position="101"/>
        <end position="116"/>
    </location>
</feature>
<dbReference type="GO" id="GO:0045893">
    <property type="term" value="P:positive regulation of DNA-templated transcription"/>
    <property type="evidence" value="ECO:0007669"/>
    <property type="project" value="TreeGrafter"/>
</dbReference>
<feature type="compositionally biased region" description="Polar residues" evidence="10">
    <location>
        <begin position="124"/>
        <end position="136"/>
    </location>
</feature>
<keyword evidence="5 9" id="KW-0653">Protein transport</keyword>
<keyword evidence="3 9" id="KW-0813">Transport</keyword>
<evidence type="ECO:0000256" key="7">
    <source>
        <dbReference type="ARBA" id="ARBA00023132"/>
    </source>
</evidence>
<keyword evidence="8 9" id="KW-0539">Nucleus</keyword>
<dbReference type="EMBL" id="JAQJAN010000003">
    <property type="protein sequence ID" value="KAJ5734106.1"/>
    <property type="molecule type" value="Genomic_DNA"/>
</dbReference>
<organism evidence="11 12">
    <name type="scientific">Penicillium malachiteum</name>
    <dbReference type="NCBI Taxonomy" id="1324776"/>
    <lineage>
        <taxon>Eukaryota</taxon>
        <taxon>Fungi</taxon>
        <taxon>Dikarya</taxon>
        <taxon>Ascomycota</taxon>
        <taxon>Pezizomycotina</taxon>
        <taxon>Eurotiomycetes</taxon>
        <taxon>Eurotiomycetidae</taxon>
        <taxon>Eurotiales</taxon>
        <taxon>Aspergillaceae</taxon>
        <taxon>Penicillium</taxon>
    </lineage>
</organism>
<protein>
    <recommendedName>
        <fullName evidence="9">Nuclear pore complex protein Nup85</fullName>
    </recommendedName>
</protein>
<comment type="subunit">
    <text evidence="9">Component of the nuclear pore complex (NPC).</text>
</comment>
<evidence type="ECO:0000256" key="1">
    <source>
        <dbReference type="ARBA" id="ARBA00004567"/>
    </source>
</evidence>
<feature type="compositionally biased region" description="Low complexity" evidence="10">
    <location>
        <begin position="1140"/>
        <end position="1153"/>
    </location>
</feature>
<dbReference type="PANTHER" id="PTHR13373">
    <property type="entry name" value="FROUNT PROTEIN-RELATED"/>
    <property type="match status" value="1"/>
</dbReference>
<evidence type="ECO:0000256" key="2">
    <source>
        <dbReference type="ARBA" id="ARBA00005573"/>
    </source>
</evidence>
<evidence type="ECO:0000256" key="6">
    <source>
        <dbReference type="ARBA" id="ARBA00023010"/>
    </source>
</evidence>
<accession>A0AAD6HT87</accession>
<sequence>MSFKVPYDQGSSPPSTPDKSKGQSFWSNISTTPAGPPPSSTNSFTPLGHPPSKTQNTSQFGESRNEHSNSLFTKSGGFNTNDSIFGSSFGSTDFQMPPKTKPSSFKSQNSFGTKNRASFGHSVTFAQTDSFASSKLSEYHEEYEDGEEEMEPEEEEVTEEDLDLSTQDSSNRLSFLDSTFTNPIPAQQPPSFGQQPPKPPQSQPSNIFGQFAPKPQSQPPSMFGQQQEKPKQPLIFGQQPEPPKQQPIFAAAAQQQQRKPIYSNPTDAKRPRLDEQWANQSPLRKTKLSPKKATAMPSILHNLATRSRVPPPVDEPADMIINTEDTLGRMWDELRETEYRHLDLDAVLAYIVTKLVGNWDTCADRSGITRPYGAGSKIGPGEQAPALVKASFLACLLLQIHHPSRASAPIATASNPAARAQPNSMVKAMQRASVATPLPQILLDWLNGNHASQSNDLQALRYVEPNPSASSSFWDIINATVLRGRFAEAAEILRSADFNYARSALEDGLPQPGYRGIQLQNIQRCVNKALQILDSCPGFQDDDWNITGPDWTEYRHRVLAAVNDLEEFAEGEEKGQTDAPPAQTNTFQAVNFGFPNLGQQKPVSFAQSARMAESRVPWTIYQNLRTLYRIILGDPAAIKACAQDWVEATVGLTVWWDGEDDESSSGVDFRASTSSIDFQRSRGSRNQLRAVDRNMRDAYLRRLDLAFGSATNEPSDHKGFQVNTLNSLEVGLASVFEGNVQGVLELLQSWSLCVTAAVTEVATLGGWFEAGGAKKMPGLSEHDLMVLSYGQDSRPPAPSLSKDEILRTYAFGLNNCGSIENENGAREGWEVALEVLSRVDDTAMMKAAVAEVVSSLPLDDISQVDRLVMLCSDLGLEEEGRQVSERFGDQTTSNSEDFGLALICYARAHNRRKVKSIVDLLISYSLVQSRAFPATADLDGQLRSLIKDPKACLSSIASFDEEAARILQYYLSGYASLRRFYDIRDEAIELQDGQRPRYKPLARRRMAAKALTAVISSAADNIYGGLYDPSRDSAVQVDGLLALLGEALLFVNQSTPILTISQQFTILSAIEDLETVTPRVFAQCEECFRSTLLEYNNTRNANDGYTPPDARSLLKKSVSSLSASTFSLIGNDMLGSARNGSGPTSVGSSGVLVPRPGDKDAGRSRGWDWRVGLPDTTKGQDVLQMLRMGLASGLSQGALGSV</sequence>
<comment type="caution">
    <text evidence="11">The sequence shown here is derived from an EMBL/GenBank/DDBJ whole genome shotgun (WGS) entry which is preliminary data.</text>
</comment>
<feature type="compositionally biased region" description="Polar residues" evidence="10">
    <location>
        <begin position="164"/>
        <end position="184"/>
    </location>
</feature>
<dbReference type="Proteomes" id="UP001215712">
    <property type="component" value="Unassembled WGS sequence"/>
</dbReference>
<dbReference type="InterPro" id="IPR011502">
    <property type="entry name" value="Nucleoporin_Nup85"/>
</dbReference>
<keyword evidence="12" id="KW-1185">Reference proteome</keyword>
<evidence type="ECO:0000256" key="4">
    <source>
        <dbReference type="ARBA" id="ARBA00022816"/>
    </source>
</evidence>
<keyword evidence="7 9" id="KW-0906">Nuclear pore complex</keyword>
<evidence type="ECO:0000256" key="10">
    <source>
        <dbReference type="SAM" id="MobiDB-lite"/>
    </source>
</evidence>
<evidence type="ECO:0000256" key="9">
    <source>
        <dbReference type="RuleBase" id="RU365073"/>
    </source>
</evidence>
<feature type="region of interest" description="Disordered" evidence="10">
    <location>
        <begin position="1137"/>
        <end position="1171"/>
    </location>
</feature>
<comment type="function">
    <text evidence="9">Functions as a component of the nuclear pore complex (NPC).</text>
</comment>
<evidence type="ECO:0000256" key="3">
    <source>
        <dbReference type="ARBA" id="ARBA00022448"/>
    </source>
</evidence>
<feature type="compositionally biased region" description="Acidic residues" evidence="10">
    <location>
        <begin position="141"/>
        <end position="163"/>
    </location>
</feature>
<evidence type="ECO:0000256" key="8">
    <source>
        <dbReference type="ARBA" id="ARBA00023242"/>
    </source>
</evidence>
<dbReference type="GO" id="GO:0006606">
    <property type="term" value="P:protein import into nucleus"/>
    <property type="evidence" value="ECO:0007669"/>
    <property type="project" value="TreeGrafter"/>
</dbReference>
<name>A0AAD6HT87_9EURO</name>
<evidence type="ECO:0000313" key="11">
    <source>
        <dbReference type="EMBL" id="KAJ5734106.1"/>
    </source>
</evidence>
<dbReference type="PANTHER" id="PTHR13373:SF21">
    <property type="entry name" value="NUCLEAR PORE COMPLEX PROTEIN NUP85"/>
    <property type="match status" value="1"/>
</dbReference>
<dbReference type="GO" id="GO:0031965">
    <property type="term" value="C:nuclear membrane"/>
    <property type="evidence" value="ECO:0007669"/>
    <property type="project" value="UniProtKB-UniRule"/>
</dbReference>
<feature type="compositionally biased region" description="Basic and acidic residues" evidence="10">
    <location>
        <begin position="1156"/>
        <end position="1168"/>
    </location>
</feature>
<gene>
    <name evidence="11" type="ORF">N7493_002892</name>
</gene>
<keyword evidence="6 9" id="KW-0811">Translocation</keyword>
<reference evidence="11" key="2">
    <citation type="submission" date="2023-01" db="EMBL/GenBank/DDBJ databases">
        <authorList>
            <person name="Petersen C."/>
        </authorList>
    </citation>
    <scope>NUCLEOTIDE SEQUENCE</scope>
    <source>
        <strain evidence="11">IBT 17514</strain>
    </source>
</reference>
<evidence type="ECO:0000256" key="5">
    <source>
        <dbReference type="ARBA" id="ARBA00022927"/>
    </source>
</evidence>
<comment type="subcellular location">
    <subcellularLocation>
        <location evidence="1 9">Nucleus</location>
        <location evidence="1 9">Nuclear pore complex</location>
    </subcellularLocation>
</comment>
<keyword evidence="9" id="KW-0472">Membrane</keyword>
<reference evidence="11" key="1">
    <citation type="journal article" date="2023" name="IMA Fungus">
        <title>Comparative genomic study of the Penicillium genus elucidates a diverse pangenome and 15 lateral gene transfer events.</title>
        <authorList>
            <person name="Petersen C."/>
            <person name="Sorensen T."/>
            <person name="Nielsen M.R."/>
            <person name="Sondergaard T.E."/>
            <person name="Sorensen J.L."/>
            <person name="Fitzpatrick D.A."/>
            <person name="Frisvad J.C."/>
            <person name="Nielsen K.L."/>
        </authorList>
    </citation>
    <scope>NUCLEOTIDE SEQUENCE</scope>
    <source>
        <strain evidence="11">IBT 17514</strain>
    </source>
</reference>
<feature type="region of interest" description="Disordered" evidence="10">
    <location>
        <begin position="1"/>
        <end position="270"/>
    </location>
</feature>
<dbReference type="GO" id="GO:0017056">
    <property type="term" value="F:structural constituent of nuclear pore"/>
    <property type="evidence" value="ECO:0007669"/>
    <property type="project" value="TreeGrafter"/>
</dbReference>
<dbReference type="GO" id="GO:0006406">
    <property type="term" value="P:mRNA export from nucleus"/>
    <property type="evidence" value="ECO:0007669"/>
    <property type="project" value="TreeGrafter"/>
</dbReference>
<evidence type="ECO:0000313" key="12">
    <source>
        <dbReference type="Proteomes" id="UP001215712"/>
    </source>
</evidence>
<comment type="similarity">
    <text evidence="2 9">Belongs to the nucleoporin Nup85 family.</text>
</comment>
<dbReference type="AlphaFoldDB" id="A0AAD6HT87"/>
<keyword evidence="4 9" id="KW-0509">mRNA transport</keyword>